<dbReference type="AlphaFoldDB" id="A0A6I3IGF3"/>
<keyword evidence="1" id="KW-1133">Transmembrane helix</keyword>
<sequence length="91" mass="9405">MIQDRPDSAPSANERVTHDTHGQSMAAWAAVGVLLLGAVVMSLAVVFANWFWIAVGALILAAGPIVGIGMAKAGYGAGGPKDRFTNSAHHH</sequence>
<feature type="transmembrane region" description="Helical" evidence="1">
    <location>
        <begin position="50"/>
        <end position="71"/>
    </location>
</feature>
<dbReference type="Proteomes" id="UP000431092">
    <property type="component" value="Unassembled WGS sequence"/>
</dbReference>
<keyword evidence="1" id="KW-0812">Transmembrane</keyword>
<feature type="transmembrane region" description="Helical" evidence="1">
    <location>
        <begin position="25"/>
        <end position="44"/>
    </location>
</feature>
<keyword evidence="3" id="KW-1185">Reference proteome</keyword>
<dbReference type="EMBL" id="WLVL01000046">
    <property type="protein sequence ID" value="MTB73132.1"/>
    <property type="molecule type" value="Genomic_DNA"/>
</dbReference>
<evidence type="ECO:0000313" key="2">
    <source>
        <dbReference type="EMBL" id="MTB73132.1"/>
    </source>
</evidence>
<evidence type="ECO:0000256" key="1">
    <source>
        <dbReference type="SAM" id="Phobius"/>
    </source>
</evidence>
<dbReference type="Pfam" id="PF20447">
    <property type="entry name" value="DUF6704"/>
    <property type="match status" value="1"/>
</dbReference>
<dbReference type="NCBIfam" id="NF041681">
    <property type="entry name" value="HGxxPAAW"/>
    <property type="match status" value="1"/>
</dbReference>
<organism evidence="2 3">
    <name type="scientific">Arsenicicoccus cauae</name>
    <dbReference type="NCBI Taxonomy" id="2663847"/>
    <lineage>
        <taxon>Bacteria</taxon>
        <taxon>Bacillati</taxon>
        <taxon>Actinomycetota</taxon>
        <taxon>Actinomycetes</taxon>
        <taxon>Micrococcales</taxon>
        <taxon>Intrasporangiaceae</taxon>
        <taxon>Arsenicicoccus</taxon>
    </lineage>
</organism>
<dbReference type="InterPro" id="IPR046550">
    <property type="entry name" value="DUF6704"/>
</dbReference>
<accession>A0A6I3IGF3</accession>
<gene>
    <name evidence="2" type="ORF">GGG17_14415</name>
</gene>
<evidence type="ECO:0000313" key="3">
    <source>
        <dbReference type="Proteomes" id="UP000431092"/>
    </source>
</evidence>
<dbReference type="RefSeq" id="WP_154594402.1">
    <property type="nucleotide sequence ID" value="NZ_CP171001.1"/>
</dbReference>
<reference evidence="2 3" key="1">
    <citation type="submission" date="2019-11" db="EMBL/GenBank/DDBJ databases">
        <title>Whole genome sequencing identifies a novel species of the genus Arsenicicoccus isolated from human blood.</title>
        <authorList>
            <person name="Jeong J.H."/>
            <person name="Kweon O.J."/>
            <person name="Kim H.R."/>
            <person name="Kim T.-H."/>
            <person name="Ha S.-M."/>
            <person name="Lee M.-K."/>
        </authorList>
    </citation>
    <scope>NUCLEOTIDE SEQUENCE [LARGE SCALE GENOMIC DNA]</scope>
    <source>
        <strain evidence="2 3">MKL-02</strain>
    </source>
</reference>
<name>A0A6I3IGF3_9MICO</name>
<comment type="caution">
    <text evidence="2">The sequence shown here is derived from an EMBL/GenBank/DDBJ whole genome shotgun (WGS) entry which is preliminary data.</text>
</comment>
<keyword evidence="1" id="KW-0472">Membrane</keyword>
<proteinExistence type="predicted"/>
<protein>
    <submittedName>
        <fullName evidence="2">Uncharacterized protein</fullName>
    </submittedName>
</protein>